<evidence type="ECO:0000313" key="2">
    <source>
        <dbReference type="Proteomes" id="UP001158961"/>
    </source>
</evidence>
<gene>
    <name evidence="1" type="ORF">DAPPPG734_01355</name>
</gene>
<name>A0AAN2F9S1_ENTAG</name>
<dbReference type="EMBL" id="OW970315">
    <property type="protein sequence ID" value="CAH6160762.1"/>
    <property type="molecule type" value="Genomic_DNA"/>
</dbReference>
<dbReference type="AlphaFoldDB" id="A0AAN2F9S1"/>
<evidence type="ECO:0000313" key="1">
    <source>
        <dbReference type="EMBL" id="CAH6160762.1"/>
    </source>
</evidence>
<dbReference type="RefSeq" id="WP_161780615.1">
    <property type="nucleotide sequence ID" value="NZ_JNVA01000054.1"/>
</dbReference>
<protein>
    <submittedName>
        <fullName evidence="1">Uncharacterized protein</fullName>
    </submittedName>
</protein>
<sequence length="90" mass="10724">MKSFDDSESTRNYFFSAENIRVRLKDYAFSEVEDIFHFLTLFRKSPPGNCEYVYIRSKLGLCLKHHDNQSDYFIPLREFAAELDCLISFH</sequence>
<dbReference type="Proteomes" id="UP001158961">
    <property type="component" value="Chromosome"/>
</dbReference>
<organism evidence="1 2">
    <name type="scientific">Enterobacter agglomerans</name>
    <name type="common">Erwinia herbicola</name>
    <name type="synonym">Pantoea agglomerans</name>
    <dbReference type="NCBI Taxonomy" id="549"/>
    <lineage>
        <taxon>Bacteria</taxon>
        <taxon>Pseudomonadati</taxon>
        <taxon>Pseudomonadota</taxon>
        <taxon>Gammaproteobacteria</taxon>
        <taxon>Enterobacterales</taxon>
        <taxon>Erwiniaceae</taxon>
        <taxon>Pantoea</taxon>
        <taxon>Pantoea agglomerans group</taxon>
    </lineage>
</organism>
<reference evidence="1" key="1">
    <citation type="submission" date="2022-05" db="EMBL/GenBank/DDBJ databases">
        <authorList>
            <person name="Pothier F. J."/>
        </authorList>
    </citation>
    <scope>NUCLEOTIDE SEQUENCE</scope>
    <source>
        <strain evidence="1">DAPP-PG734</strain>
    </source>
</reference>
<proteinExistence type="predicted"/>
<accession>A0AAN2F9S1</accession>